<evidence type="ECO:0000313" key="2">
    <source>
        <dbReference type="EMBL" id="GAF97803.1"/>
    </source>
</evidence>
<dbReference type="GO" id="GO:0008830">
    <property type="term" value="F:dTDP-4-dehydrorhamnose 3,5-epimerase activity"/>
    <property type="evidence" value="ECO:0007669"/>
    <property type="project" value="InterPro"/>
</dbReference>
<feature type="compositionally biased region" description="Basic and acidic residues" evidence="1">
    <location>
        <begin position="129"/>
        <end position="139"/>
    </location>
</feature>
<dbReference type="InterPro" id="IPR000888">
    <property type="entry name" value="RmlC-like"/>
</dbReference>
<dbReference type="EMBL" id="BARS01014886">
    <property type="protein sequence ID" value="GAF97803.1"/>
    <property type="molecule type" value="Genomic_DNA"/>
</dbReference>
<comment type="caution">
    <text evidence="2">The sequence shown here is derived from an EMBL/GenBank/DDBJ whole genome shotgun (WGS) entry which is preliminary data.</text>
</comment>
<dbReference type="AlphaFoldDB" id="X0TW33"/>
<gene>
    <name evidence="2" type="ORF">S01H1_24729</name>
</gene>
<dbReference type="Pfam" id="PF00908">
    <property type="entry name" value="dTDP_sugar_isom"/>
    <property type="match status" value="1"/>
</dbReference>
<accession>X0TW33</accession>
<dbReference type="InterPro" id="IPR011051">
    <property type="entry name" value="RmlC_Cupin_sf"/>
</dbReference>
<dbReference type="InterPro" id="IPR014710">
    <property type="entry name" value="RmlC-like_jellyroll"/>
</dbReference>
<organism evidence="2">
    <name type="scientific">marine sediment metagenome</name>
    <dbReference type="NCBI Taxonomy" id="412755"/>
    <lineage>
        <taxon>unclassified sequences</taxon>
        <taxon>metagenomes</taxon>
        <taxon>ecological metagenomes</taxon>
    </lineage>
</organism>
<dbReference type="GO" id="GO:0005829">
    <property type="term" value="C:cytosol"/>
    <property type="evidence" value="ECO:0007669"/>
    <property type="project" value="TreeGrafter"/>
</dbReference>
<protein>
    <recommendedName>
        <fullName evidence="3">dTDP-4-dehydrorhamnose 3,5-epimerase</fullName>
    </recommendedName>
</protein>
<dbReference type="GO" id="GO:0000271">
    <property type="term" value="P:polysaccharide biosynthetic process"/>
    <property type="evidence" value="ECO:0007669"/>
    <property type="project" value="TreeGrafter"/>
</dbReference>
<dbReference type="SUPFAM" id="SSF51182">
    <property type="entry name" value="RmlC-like cupins"/>
    <property type="match status" value="1"/>
</dbReference>
<proteinExistence type="predicted"/>
<dbReference type="PANTHER" id="PTHR21047">
    <property type="entry name" value="DTDP-6-DEOXY-D-GLUCOSE-3,5 EPIMERASE"/>
    <property type="match status" value="1"/>
</dbReference>
<evidence type="ECO:0000256" key="1">
    <source>
        <dbReference type="SAM" id="MobiDB-lite"/>
    </source>
</evidence>
<sequence length="152" mass="17171">MMIEGVATKKLKPVVDERGTVMEILRCDDELFEKFGQAYTTTCHPGIVKAWHCHKKQTDHFCCVAGTAKVVLWDGRHASPTFREICEFFIGVRNPLLLKIPPGVFHGFCAVGNEEVTILNCPTNPYNHDQPDEIRRPSDDPEIGYDWSPKNG</sequence>
<dbReference type="Gene3D" id="2.60.120.10">
    <property type="entry name" value="Jelly Rolls"/>
    <property type="match status" value="1"/>
</dbReference>
<reference evidence="2" key="1">
    <citation type="journal article" date="2014" name="Front. Microbiol.">
        <title>High frequency of phylogenetically diverse reductive dehalogenase-homologous genes in deep subseafloor sedimentary metagenomes.</title>
        <authorList>
            <person name="Kawai M."/>
            <person name="Futagami T."/>
            <person name="Toyoda A."/>
            <person name="Takaki Y."/>
            <person name="Nishi S."/>
            <person name="Hori S."/>
            <person name="Arai W."/>
            <person name="Tsubouchi T."/>
            <person name="Morono Y."/>
            <person name="Uchiyama I."/>
            <person name="Ito T."/>
            <person name="Fujiyama A."/>
            <person name="Inagaki F."/>
            <person name="Takami H."/>
        </authorList>
    </citation>
    <scope>NUCLEOTIDE SEQUENCE</scope>
    <source>
        <strain evidence="2">Expedition CK06-06</strain>
    </source>
</reference>
<name>X0TW33_9ZZZZ</name>
<feature type="region of interest" description="Disordered" evidence="1">
    <location>
        <begin position="129"/>
        <end position="152"/>
    </location>
</feature>
<evidence type="ECO:0008006" key="3">
    <source>
        <dbReference type="Google" id="ProtNLM"/>
    </source>
</evidence>
<dbReference type="PANTHER" id="PTHR21047:SF2">
    <property type="entry name" value="THYMIDINE DIPHOSPHO-4-KETO-RHAMNOSE 3,5-EPIMERASE"/>
    <property type="match status" value="1"/>
</dbReference>